<dbReference type="PANTHER" id="PTHR46577">
    <property type="entry name" value="HTH-TYPE TRANSCRIPTIONAL REGULATORY PROTEIN GABR"/>
    <property type="match status" value="1"/>
</dbReference>
<keyword evidence="4" id="KW-0238">DNA-binding</keyword>
<evidence type="ECO:0000259" key="6">
    <source>
        <dbReference type="PROSITE" id="PS50949"/>
    </source>
</evidence>
<dbReference type="PANTHER" id="PTHR46577:SF1">
    <property type="entry name" value="HTH-TYPE TRANSCRIPTIONAL REGULATORY PROTEIN GABR"/>
    <property type="match status" value="1"/>
</dbReference>
<accession>A0AAE3GM25</accession>
<dbReference type="InterPro" id="IPR036390">
    <property type="entry name" value="WH_DNA-bd_sf"/>
</dbReference>
<comment type="similarity">
    <text evidence="1">In the C-terminal section; belongs to the class-I pyridoxal-phosphate-dependent aminotransferase family.</text>
</comment>
<dbReference type="AlphaFoldDB" id="A0AAE3GM25"/>
<name>A0AAE3GM25_9PSEU</name>
<dbReference type="PROSITE" id="PS50949">
    <property type="entry name" value="HTH_GNTR"/>
    <property type="match status" value="1"/>
</dbReference>
<dbReference type="Pfam" id="PF00155">
    <property type="entry name" value="Aminotran_1_2"/>
    <property type="match status" value="1"/>
</dbReference>
<dbReference type="Gene3D" id="3.40.640.10">
    <property type="entry name" value="Type I PLP-dependent aspartate aminotransferase-like (Major domain)"/>
    <property type="match status" value="1"/>
</dbReference>
<dbReference type="InterPro" id="IPR036388">
    <property type="entry name" value="WH-like_DNA-bd_sf"/>
</dbReference>
<keyword evidence="5" id="KW-0804">Transcription</keyword>
<evidence type="ECO:0000313" key="7">
    <source>
        <dbReference type="EMBL" id="MCP2169904.1"/>
    </source>
</evidence>
<organism evidence="7 8">
    <name type="scientific">Goodfellowiella coeruleoviolacea</name>
    <dbReference type="NCBI Taxonomy" id="334858"/>
    <lineage>
        <taxon>Bacteria</taxon>
        <taxon>Bacillati</taxon>
        <taxon>Actinomycetota</taxon>
        <taxon>Actinomycetes</taxon>
        <taxon>Pseudonocardiales</taxon>
        <taxon>Pseudonocardiaceae</taxon>
        <taxon>Goodfellowiella</taxon>
    </lineage>
</organism>
<dbReference type="Gene3D" id="1.10.10.10">
    <property type="entry name" value="Winged helix-like DNA-binding domain superfamily/Winged helix DNA-binding domain"/>
    <property type="match status" value="1"/>
</dbReference>
<evidence type="ECO:0000256" key="3">
    <source>
        <dbReference type="ARBA" id="ARBA00023015"/>
    </source>
</evidence>
<evidence type="ECO:0000256" key="2">
    <source>
        <dbReference type="ARBA" id="ARBA00022898"/>
    </source>
</evidence>
<dbReference type="InterPro" id="IPR015424">
    <property type="entry name" value="PyrdxlP-dep_Trfase"/>
</dbReference>
<dbReference type="CDD" id="cd00609">
    <property type="entry name" value="AAT_like"/>
    <property type="match status" value="1"/>
</dbReference>
<evidence type="ECO:0000256" key="5">
    <source>
        <dbReference type="ARBA" id="ARBA00023163"/>
    </source>
</evidence>
<keyword evidence="7" id="KW-0032">Aminotransferase</keyword>
<dbReference type="Pfam" id="PF00392">
    <property type="entry name" value="GntR"/>
    <property type="match status" value="1"/>
</dbReference>
<comment type="caution">
    <text evidence="7">The sequence shown here is derived from an EMBL/GenBank/DDBJ whole genome shotgun (WGS) entry which is preliminary data.</text>
</comment>
<dbReference type="RefSeq" id="WP_253779392.1">
    <property type="nucleotide sequence ID" value="NZ_JAMTCK010000021.1"/>
</dbReference>
<dbReference type="GO" id="GO:0008483">
    <property type="term" value="F:transaminase activity"/>
    <property type="evidence" value="ECO:0007669"/>
    <property type="project" value="UniProtKB-KW"/>
</dbReference>
<dbReference type="SMART" id="SM00345">
    <property type="entry name" value="HTH_GNTR"/>
    <property type="match status" value="1"/>
</dbReference>
<evidence type="ECO:0000256" key="1">
    <source>
        <dbReference type="ARBA" id="ARBA00005384"/>
    </source>
</evidence>
<protein>
    <submittedName>
        <fullName evidence="7">GntR family transcriptional regulator / MocR family aminotransferase</fullName>
    </submittedName>
</protein>
<dbReference type="GO" id="GO:0030170">
    <property type="term" value="F:pyridoxal phosphate binding"/>
    <property type="evidence" value="ECO:0007669"/>
    <property type="project" value="InterPro"/>
</dbReference>
<dbReference type="InterPro" id="IPR015421">
    <property type="entry name" value="PyrdxlP-dep_Trfase_major"/>
</dbReference>
<evidence type="ECO:0000256" key="4">
    <source>
        <dbReference type="ARBA" id="ARBA00023125"/>
    </source>
</evidence>
<dbReference type="InterPro" id="IPR051446">
    <property type="entry name" value="HTH_trans_reg/aminotransferase"/>
</dbReference>
<keyword evidence="7" id="KW-0808">Transferase</keyword>
<dbReference type="InterPro" id="IPR004839">
    <property type="entry name" value="Aminotransferase_I/II_large"/>
</dbReference>
<keyword evidence="2" id="KW-0663">Pyridoxal phosphate</keyword>
<sequence>MSRAKTSPIDRSTTAGSDFLQLDISKAPTGARADWLATQLRLAMADGRLPVGSRLPPSRVLAGELRVSRGVVTEAYQRLVEDGHVVGRGRAGTVVVAVPVATPGPSQPAPAAPAPAPPLFTATPGVDVFDALRAAPARIDLSPGVPDLAAFPRTAWLRAERAVLNRLAPTDFGYGDPRGTPALRRAVATWLARTRGIRVDPGEVVIVAGVAQALGLLAQVLIADGVAAVAVEDPGSLGARQHLRNWGLATPPVAVDAAGLRVAELRASGVAAAMLTPAHQFPTGVVLDGERRRQLMRWAGQGGLLIEDDYDAEHRYDRPPVPALRSVLPEQVCYAGSVSKLLAPALRVGWLLVPDRYREAVVAAKRNADLGNAALPQLVLAELMESGELERQLRFLRRRHIRRRDAMISAISARLPEAAVHGAAAGLHLVITFTTDVDDVQLAATALELGVKTQPLSWHCQRPYRPGLVLGYAANPPGTLDEGIATLATALHTTPAS</sequence>
<dbReference type="Proteomes" id="UP001206128">
    <property type="component" value="Unassembled WGS sequence"/>
</dbReference>
<dbReference type="SUPFAM" id="SSF53383">
    <property type="entry name" value="PLP-dependent transferases"/>
    <property type="match status" value="1"/>
</dbReference>
<evidence type="ECO:0000313" key="8">
    <source>
        <dbReference type="Proteomes" id="UP001206128"/>
    </source>
</evidence>
<keyword evidence="8" id="KW-1185">Reference proteome</keyword>
<dbReference type="InterPro" id="IPR000524">
    <property type="entry name" value="Tscrpt_reg_HTH_GntR"/>
</dbReference>
<feature type="domain" description="HTH gntR-type" evidence="6">
    <location>
        <begin position="30"/>
        <end position="98"/>
    </location>
</feature>
<dbReference type="GO" id="GO:0003677">
    <property type="term" value="F:DNA binding"/>
    <property type="evidence" value="ECO:0007669"/>
    <property type="project" value="UniProtKB-KW"/>
</dbReference>
<dbReference type="GO" id="GO:0003700">
    <property type="term" value="F:DNA-binding transcription factor activity"/>
    <property type="evidence" value="ECO:0007669"/>
    <property type="project" value="InterPro"/>
</dbReference>
<proteinExistence type="inferred from homology"/>
<dbReference type="SUPFAM" id="SSF46785">
    <property type="entry name" value="Winged helix' DNA-binding domain"/>
    <property type="match status" value="1"/>
</dbReference>
<gene>
    <name evidence="7" type="ORF">LX83_006790</name>
</gene>
<keyword evidence="3" id="KW-0805">Transcription regulation</keyword>
<reference evidence="7" key="1">
    <citation type="submission" date="2022-06" db="EMBL/GenBank/DDBJ databases">
        <title>Genomic Encyclopedia of Archaeal and Bacterial Type Strains, Phase II (KMG-II): from individual species to whole genera.</title>
        <authorList>
            <person name="Goeker M."/>
        </authorList>
    </citation>
    <scope>NUCLEOTIDE SEQUENCE</scope>
    <source>
        <strain evidence="7">DSM 43935</strain>
    </source>
</reference>
<dbReference type="CDD" id="cd07377">
    <property type="entry name" value="WHTH_GntR"/>
    <property type="match status" value="1"/>
</dbReference>
<dbReference type="EMBL" id="JAMTCK010000021">
    <property type="protein sequence ID" value="MCP2169904.1"/>
    <property type="molecule type" value="Genomic_DNA"/>
</dbReference>